<dbReference type="Gene3D" id="3.40.50.2300">
    <property type="match status" value="1"/>
</dbReference>
<dbReference type="InterPro" id="IPR050595">
    <property type="entry name" value="Bact_response_regulator"/>
</dbReference>
<dbReference type="AlphaFoldDB" id="A0A074K3W0"/>
<proteinExistence type="predicted"/>
<accession>A0A074K3W0</accession>
<dbReference type="SUPFAM" id="SSF52172">
    <property type="entry name" value="CheY-like"/>
    <property type="match status" value="1"/>
</dbReference>
<dbReference type="SMART" id="SM00448">
    <property type="entry name" value="REC"/>
    <property type="match status" value="1"/>
</dbReference>
<feature type="domain" description="Response regulatory" evidence="3">
    <location>
        <begin position="4"/>
        <end position="115"/>
    </location>
</feature>
<sequence length="119" mass="12703">MSGEVLLAEDEAVVALDLQFMLEDMGVQVRGPCATVQAGLDLVAERLPDMAILDVMLADGEVYELADKLHDAKVPILFHSGHADAHHLAARYPGAAICPKPAMPSEIEAKVSQWLAQSG</sequence>
<organism evidence="4 5">
    <name type="scientific">Thioclava pacifica DSM 10166</name>
    <dbReference type="NCBI Taxonomy" id="1353537"/>
    <lineage>
        <taxon>Bacteria</taxon>
        <taxon>Pseudomonadati</taxon>
        <taxon>Pseudomonadota</taxon>
        <taxon>Alphaproteobacteria</taxon>
        <taxon>Rhodobacterales</taxon>
        <taxon>Paracoccaceae</taxon>
        <taxon>Thioclava</taxon>
    </lineage>
</organism>
<dbReference type="GO" id="GO:0000160">
    <property type="term" value="P:phosphorelay signal transduction system"/>
    <property type="evidence" value="ECO:0007669"/>
    <property type="project" value="InterPro"/>
</dbReference>
<dbReference type="Proteomes" id="UP000027432">
    <property type="component" value="Unassembled WGS sequence"/>
</dbReference>
<dbReference type="PANTHER" id="PTHR44591">
    <property type="entry name" value="STRESS RESPONSE REGULATOR PROTEIN 1"/>
    <property type="match status" value="1"/>
</dbReference>
<dbReference type="InterPro" id="IPR011006">
    <property type="entry name" value="CheY-like_superfamily"/>
</dbReference>
<dbReference type="EMBL" id="AUND01000001">
    <property type="protein sequence ID" value="KEO56247.1"/>
    <property type="molecule type" value="Genomic_DNA"/>
</dbReference>
<feature type="modified residue" description="4-aspartylphosphate" evidence="2">
    <location>
        <position position="54"/>
    </location>
</feature>
<protein>
    <recommendedName>
        <fullName evidence="3">Response regulatory domain-containing protein</fullName>
    </recommendedName>
</protein>
<reference evidence="4 5" key="1">
    <citation type="submission" date="2013-07" db="EMBL/GenBank/DDBJ databases">
        <title>Thioclava pacifica DSM 10166 Genome Sequencing.</title>
        <authorList>
            <person name="Lai Q."/>
            <person name="Shao Z."/>
        </authorList>
    </citation>
    <scope>NUCLEOTIDE SEQUENCE [LARGE SCALE GENOMIC DNA]</scope>
    <source>
        <strain evidence="4 5">DSM 10166</strain>
    </source>
</reference>
<evidence type="ECO:0000256" key="1">
    <source>
        <dbReference type="ARBA" id="ARBA00022553"/>
    </source>
</evidence>
<dbReference type="Pfam" id="PF00072">
    <property type="entry name" value="Response_reg"/>
    <property type="match status" value="1"/>
</dbReference>
<dbReference type="eggNOG" id="COG0784">
    <property type="taxonomic scope" value="Bacteria"/>
</dbReference>
<gene>
    <name evidence="4" type="ORF">TP2_01620</name>
</gene>
<evidence type="ECO:0000256" key="2">
    <source>
        <dbReference type="PROSITE-ProRule" id="PRU00169"/>
    </source>
</evidence>
<comment type="caution">
    <text evidence="4">The sequence shown here is derived from an EMBL/GenBank/DDBJ whole genome shotgun (WGS) entry which is preliminary data.</text>
</comment>
<dbReference type="PROSITE" id="PS50110">
    <property type="entry name" value="RESPONSE_REGULATORY"/>
    <property type="match status" value="1"/>
</dbReference>
<dbReference type="PANTHER" id="PTHR44591:SF3">
    <property type="entry name" value="RESPONSE REGULATORY DOMAIN-CONTAINING PROTEIN"/>
    <property type="match status" value="1"/>
</dbReference>
<keyword evidence="1 2" id="KW-0597">Phosphoprotein</keyword>
<dbReference type="OrthoDB" id="582170at2"/>
<dbReference type="InterPro" id="IPR001789">
    <property type="entry name" value="Sig_transdc_resp-reg_receiver"/>
</dbReference>
<keyword evidence="5" id="KW-1185">Reference proteome</keyword>
<evidence type="ECO:0000259" key="3">
    <source>
        <dbReference type="PROSITE" id="PS50110"/>
    </source>
</evidence>
<dbReference type="STRING" id="1353537.TP2_01620"/>
<evidence type="ECO:0000313" key="5">
    <source>
        <dbReference type="Proteomes" id="UP000027432"/>
    </source>
</evidence>
<name>A0A074K3W0_9RHOB</name>
<evidence type="ECO:0000313" key="4">
    <source>
        <dbReference type="EMBL" id="KEO56247.1"/>
    </source>
</evidence>
<dbReference type="RefSeq" id="WP_038072620.1">
    <property type="nucleotide sequence ID" value="NZ_AUND01000001.1"/>
</dbReference>